<dbReference type="AlphaFoldDB" id="A0A379PKU7"/>
<reference evidence="2 3" key="1">
    <citation type="submission" date="2018-06" db="EMBL/GenBank/DDBJ databases">
        <authorList>
            <consortium name="Pathogen Informatics"/>
            <person name="Doyle S."/>
        </authorList>
    </citation>
    <scope>NUCLEOTIDE SEQUENCE [LARGE SCALE GENOMIC DNA]</scope>
    <source>
        <strain evidence="2 3">NCTC13291</strain>
    </source>
</reference>
<dbReference type="GeneID" id="99631674"/>
<organism evidence="2 3">
    <name type="scientific">Roseomonas mucosa</name>
    <dbReference type="NCBI Taxonomy" id="207340"/>
    <lineage>
        <taxon>Bacteria</taxon>
        <taxon>Pseudomonadati</taxon>
        <taxon>Pseudomonadota</taxon>
        <taxon>Alphaproteobacteria</taxon>
        <taxon>Acetobacterales</taxon>
        <taxon>Roseomonadaceae</taxon>
        <taxon>Roseomonas</taxon>
    </lineage>
</organism>
<evidence type="ECO:0000256" key="1">
    <source>
        <dbReference type="SAM" id="MobiDB-lite"/>
    </source>
</evidence>
<sequence>MPRIAREEHHRIRERVEAGEKVAAVAASYGCTPANIYAILARLRQAGPGTEAPGRALADRTQPVVPPVEAGPVPELPLVPPEPQAMEALRSTQPVGKPPAGTPAKKQAAPPPLLSHNSSPAPEGTRAGFALMMRTGDGEEAMTPFRSLEELLSAAKPLLRQAARSPDPVWFSIQRVDLDKLEEAL</sequence>
<dbReference type="OrthoDB" id="7284045at2"/>
<evidence type="ECO:0000313" key="2">
    <source>
        <dbReference type="EMBL" id="SUE95568.1"/>
    </source>
</evidence>
<name>A0A379PKU7_9PROT</name>
<dbReference type="Proteomes" id="UP000254919">
    <property type="component" value="Unassembled WGS sequence"/>
</dbReference>
<proteinExistence type="predicted"/>
<dbReference type="RefSeq" id="WP_139341758.1">
    <property type="nucleotide sequence ID" value="NZ_AP031465.1"/>
</dbReference>
<feature type="compositionally biased region" description="Pro residues" evidence="1">
    <location>
        <begin position="74"/>
        <end position="83"/>
    </location>
</feature>
<evidence type="ECO:0000313" key="3">
    <source>
        <dbReference type="Proteomes" id="UP000254919"/>
    </source>
</evidence>
<feature type="region of interest" description="Disordered" evidence="1">
    <location>
        <begin position="51"/>
        <end position="124"/>
    </location>
</feature>
<gene>
    <name evidence="2" type="ORF">NCTC13291_04456</name>
</gene>
<accession>A0A379PKU7</accession>
<protein>
    <submittedName>
        <fullName evidence="2">Uncharacterized protein</fullName>
    </submittedName>
</protein>
<dbReference type="EMBL" id="UGVN01000003">
    <property type="protein sequence ID" value="SUE95568.1"/>
    <property type="molecule type" value="Genomic_DNA"/>
</dbReference>